<accession>A0A1G4IS32</accession>
<keyword evidence="1" id="KW-0472">Membrane</keyword>
<evidence type="ECO:0000256" key="2">
    <source>
        <dbReference type="SAM" id="SignalP"/>
    </source>
</evidence>
<dbReference type="AlphaFoldDB" id="A0A1G4IS32"/>
<proteinExistence type="predicted"/>
<keyword evidence="1" id="KW-1133">Transmembrane helix</keyword>
<feature type="signal peptide" evidence="2">
    <location>
        <begin position="1"/>
        <end position="19"/>
    </location>
</feature>
<feature type="transmembrane region" description="Helical" evidence="1">
    <location>
        <begin position="86"/>
        <end position="110"/>
    </location>
</feature>
<keyword evidence="2" id="KW-0732">Signal</keyword>
<organism evidence="3 4">
    <name type="scientific">Lachancea nothofagi CBS 11611</name>
    <dbReference type="NCBI Taxonomy" id="1266666"/>
    <lineage>
        <taxon>Eukaryota</taxon>
        <taxon>Fungi</taxon>
        <taxon>Dikarya</taxon>
        <taxon>Ascomycota</taxon>
        <taxon>Saccharomycotina</taxon>
        <taxon>Saccharomycetes</taxon>
        <taxon>Saccharomycetales</taxon>
        <taxon>Saccharomycetaceae</taxon>
        <taxon>Lachancea</taxon>
    </lineage>
</organism>
<evidence type="ECO:0000313" key="4">
    <source>
        <dbReference type="Proteomes" id="UP000189911"/>
    </source>
</evidence>
<evidence type="ECO:0000313" key="3">
    <source>
        <dbReference type="EMBL" id="SCU79485.1"/>
    </source>
</evidence>
<feature type="chain" id="PRO_5009235681" evidence="2">
    <location>
        <begin position="20"/>
        <end position="271"/>
    </location>
</feature>
<dbReference type="OrthoDB" id="4065319at2759"/>
<dbReference type="InterPro" id="IPR051009">
    <property type="entry name" value="PRM"/>
</dbReference>
<dbReference type="Proteomes" id="UP000189911">
    <property type="component" value="Chromosome A"/>
</dbReference>
<sequence>MKAYILCCALFTLICTSSATLEFDRTFQSLRERAMPTLTASSTSASPSAGSNSTITSSYRATFTPLVPGTVGNSNIQRTVYPSGTVFVIVGSIMGFVGVVILVTWISLAVKAWCSARREYKSQAAQTMYQADPFMFHSNDSDTEYSDGSDHSDVSEKVLKTRGSTRPSIYSLGSQSTLNLLQRGTQTGAVASSAHRNSMFISPTEIMKNTTNGKSILSLGTPTSEQSNFSSPVQNTEILGKADPLYQLVYGEQRSYRPPSVHLEKMFDDDL</sequence>
<dbReference type="GO" id="GO:0005935">
    <property type="term" value="C:cellular bud neck"/>
    <property type="evidence" value="ECO:0007669"/>
    <property type="project" value="TreeGrafter"/>
</dbReference>
<name>A0A1G4IS32_9SACH</name>
<keyword evidence="1" id="KW-0812">Transmembrane</keyword>
<protein>
    <submittedName>
        <fullName evidence="3">LANO_0A06414g1_1</fullName>
    </submittedName>
</protein>
<evidence type="ECO:0000256" key="1">
    <source>
        <dbReference type="SAM" id="Phobius"/>
    </source>
</evidence>
<gene>
    <name evidence="3" type="ORF">LANO_0A06414G</name>
</gene>
<reference evidence="4" key="1">
    <citation type="submission" date="2016-03" db="EMBL/GenBank/DDBJ databases">
        <authorList>
            <person name="Devillers Hugo."/>
        </authorList>
    </citation>
    <scope>NUCLEOTIDE SEQUENCE [LARGE SCALE GENOMIC DNA]</scope>
</reference>
<keyword evidence="4" id="KW-1185">Reference proteome</keyword>
<dbReference type="PANTHER" id="PTHR36089">
    <property type="entry name" value="CHITIN SYNTHASE 3 COMPLEX PROTEIN CSI2-RELATED"/>
    <property type="match status" value="1"/>
</dbReference>
<dbReference type="EMBL" id="LT598449">
    <property type="protein sequence ID" value="SCU79485.1"/>
    <property type="molecule type" value="Genomic_DNA"/>
</dbReference>
<dbReference type="PANTHER" id="PTHR36089:SF1">
    <property type="entry name" value="CHITIN SYNTHASE 3 COMPLEX PROTEIN CSI2-RELATED"/>
    <property type="match status" value="1"/>
</dbReference>
<dbReference type="GO" id="GO:0000324">
    <property type="term" value="C:fungal-type vacuole"/>
    <property type="evidence" value="ECO:0007669"/>
    <property type="project" value="TreeGrafter"/>
</dbReference>